<dbReference type="RefSeq" id="WP_051596055.1">
    <property type="nucleotide sequence ID" value="NZ_ARYH01000001.1"/>
</dbReference>
<protein>
    <recommendedName>
        <fullName evidence="5">Tetratricopeptide repeat-like domain-containing protein</fullName>
    </recommendedName>
</protein>
<evidence type="ECO:0008006" key="5">
    <source>
        <dbReference type="Google" id="ProtNLM"/>
    </source>
</evidence>
<name>A0A069E654_9PROT</name>
<dbReference type="eggNOG" id="COG4649">
    <property type="taxonomic scope" value="Bacteria"/>
</dbReference>
<keyword evidence="2" id="KW-1133">Transmembrane helix</keyword>
<keyword evidence="2" id="KW-0472">Membrane</keyword>
<sequence>MSDIFEEVDDSLRQDKIETAWKRYRLFVYGGAALLIGAVALNEFVLHPHFAQVRAERAKAFEQAATQLADGDYTDAEAGFETLVSEESSLSPLAANYLAQTLYEGNGDAAGATRVLEASGKADGTPFERLALLKAAYAKADTASLAELEALLGDLKEEESGLGALARELIAAKAFTEGDTARARMAYNRLKFDAAAPQGLVRRAEIALAAIPIPEEAAAEEPADEAASAEAPETTEETGQ</sequence>
<dbReference type="EMBL" id="ARYH01000001">
    <property type="protein sequence ID" value="KCZ85750.1"/>
    <property type="molecule type" value="Genomic_DNA"/>
</dbReference>
<keyword evidence="2" id="KW-0812">Transmembrane</keyword>
<comment type="caution">
    <text evidence="3">The sequence shown here is derived from an EMBL/GenBank/DDBJ whole genome shotgun (WGS) entry which is preliminary data.</text>
</comment>
<dbReference type="Proteomes" id="UP000027446">
    <property type="component" value="Unassembled WGS sequence"/>
</dbReference>
<accession>A0A069E654</accession>
<evidence type="ECO:0000256" key="2">
    <source>
        <dbReference type="SAM" id="Phobius"/>
    </source>
</evidence>
<keyword evidence="4" id="KW-1185">Reference proteome</keyword>
<dbReference type="OrthoDB" id="7173339at2"/>
<gene>
    <name evidence="3" type="ORF">HAD_08695</name>
</gene>
<proteinExistence type="predicted"/>
<evidence type="ECO:0000313" key="4">
    <source>
        <dbReference type="Proteomes" id="UP000027446"/>
    </source>
</evidence>
<dbReference type="PATRIC" id="fig|1280949.3.peg.1775"/>
<dbReference type="AlphaFoldDB" id="A0A069E654"/>
<reference evidence="3 4" key="1">
    <citation type="journal article" date="2014" name="Antonie Van Leeuwenhoek">
        <title>Hyphomonas beringensis sp. nov. and Hyphomonas chukchiensis sp. nov., isolated from surface seawater of the Bering Sea and Chukchi Sea.</title>
        <authorList>
            <person name="Li C."/>
            <person name="Lai Q."/>
            <person name="Li G."/>
            <person name="Dong C."/>
            <person name="Wang J."/>
            <person name="Liao Y."/>
            <person name="Shao Z."/>
        </authorList>
    </citation>
    <scope>NUCLEOTIDE SEQUENCE [LARGE SCALE GENOMIC DNA]</scope>
    <source>
        <strain evidence="3 4">MHS-3</strain>
    </source>
</reference>
<feature type="transmembrane region" description="Helical" evidence="2">
    <location>
        <begin position="26"/>
        <end position="46"/>
    </location>
</feature>
<dbReference type="STRING" id="1280949.HAD_08695"/>
<feature type="region of interest" description="Disordered" evidence="1">
    <location>
        <begin position="215"/>
        <end position="240"/>
    </location>
</feature>
<evidence type="ECO:0000313" key="3">
    <source>
        <dbReference type="EMBL" id="KCZ85750.1"/>
    </source>
</evidence>
<organism evidence="3 4">
    <name type="scientific">Hyphomonas adhaerens MHS-3</name>
    <dbReference type="NCBI Taxonomy" id="1280949"/>
    <lineage>
        <taxon>Bacteria</taxon>
        <taxon>Pseudomonadati</taxon>
        <taxon>Pseudomonadota</taxon>
        <taxon>Alphaproteobacteria</taxon>
        <taxon>Hyphomonadales</taxon>
        <taxon>Hyphomonadaceae</taxon>
        <taxon>Hyphomonas</taxon>
    </lineage>
</organism>
<evidence type="ECO:0000256" key="1">
    <source>
        <dbReference type="SAM" id="MobiDB-lite"/>
    </source>
</evidence>